<proteinExistence type="predicted"/>
<accession>A0A2P2QHF3</accession>
<sequence>MECSQMNWVRAKWMKRKENENTVTVLW</sequence>
<protein>
    <submittedName>
        <fullName evidence="1">Uncharacterized protein</fullName>
    </submittedName>
</protein>
<organism evidence="1">
    <name type="scientific">Rhizophora mucronata</name>
    <name type="common">Asiatic mangrove</name>
    <dbReference type="NCBI Taxonomy" id="61149"/>
    <lineage>
        <taxon>Eukaryota</taxon>
        <taxon>Viridiplantae</taxon>
        <taxon>Streptophyta</taxon>
        <taxon>Embryophyta</taxon>
        <taxon>Tracheophyta</taxon>
        <taxon>Spermatophyta</taxon>
        <taxon>Magnoliopsida</taxon>
        <taxon>eudicotyledons</taxon>
        <taxon>Gunneridae</taxon>
        <taxon>Pentapetalae</taxon>
        <taxon>rosids</taxon>
        <taxon>fabids</taxon>
        <taxon>Malpighiales</taxon>
        <taxon>Rhizophoraceae</taxon>
        <taxon>Rhizophora</taxon>
    </lineage>
</organism>
<name>A0A2P2QHF3_RHIMU</name>
<reference evidence="1" key="1">
    <citation type="submission" date="2018-02" db="EMBL/GenBank/DDBJ databases">
        <title>Rhizophora mucronata_Transcriptome.</title>
        <authorList>
            <person name="Meera S.P."/>
            <person name="Sreeshan A."/>
            <person name="Augustine A."/>
        </authorList>
    </citation>
    <scope>NUCLEOTIDE SEQUENCE</scope>
    <source>
        <tissue evidence="1">Leaf</tissue>
    </source>
</reference>
<dbReference type="AlphaFoldDB" id="A0A2P2QHF3"/>
<dbReference type="EMBL" id="GGEC01085946">
    <property type="protein sequence ID" value="MBX66430.1"/>
    <property type="molecule type" value="Transcribed_RNA"/>
</dbReference>
<evidence type="ECO:0000313" key="1">
    <source>
        <dbReference type="EMBL" id="MBX66430.1"/>
    </source>
</evidence>